<dbReference type="RefSeq" id="WP_169592248.1">
    <property type="nucleotide sequence ID" value="NZ_VCQU01000010.1"/>
</dbReference>
<feature type="DNA-binding region" description="H-T-H motif" evidence="4">
    <location>
        <begin position="38"/>
        <end position="57"/>
    </location>
</feature>
<evidence type="ECO:0000313" key="7">
    <source>
        <dbReference type="Proteomes" id="UP000535543"/>
    </source>
</evidence>
<dbReference type="PANTHER" id="PTHR30055:SF234">
    <property type="entry name" value="HTH-TYPE TRANSCRIPTIONAL REGULATOR BETI"/>
    <property type="match status" value="1"/>
</dbReference>
<dbReference type="PANTHER" id="PTHR30055">
    <property type="entry name" value="HTH-TYPE TRANSCRIPTIONAL REGULATOR RUTR"/>
    <property type="match status" value="1"/>
</dbReference>
<dbReference type="Proteomes" id="UP000535543">
    <property type="component" value="Unassembled WGS sequence"/>
</dbReference>
<evidence type="ECO:0000259" key="5">
    <source>
        <dbReference type="PROSITE" id="PS50977"/>
    </source>
</evidence>
<comment type="caution">
    <text evidence="6">The sequence shown here is derived from an EMBL/GenBank/DDBJ whole genome shotgun (WGS) entry which is preliminary data.</text>
</comment>
<dbReference type="Gene3D" id="1.10.357.10">
    <property type="entry name" value="Tetracycline Repressor, domain 2"/>
    <property type="match status" value="1"/>
</dbReference>
<keyword evidence="2 4" id="KW-0238">DNA-binding</keyword>
<evidence type="ECO:0000256" key="1">
    <source>
        <dbReference type="ARBA" id="ARBA00023015"/>
    </source>
</evidence>
<dbReference type="GO" id="GO:0003700">
    <property type="term" value="F:DNA-binding transcription factor activity"/>
    <property type="evidence" value="ECO:0007669"/>
    <property type="project" value="TreeGrafter"/>
</dbReference>
<name>A0A848KMQ7_9NOCA</name>
<feature type="domain" description="HTH tetR-type" evidence="5">
    <location>
        <begin position="15"/>
        <end position="75"/>
    </location>
</feature>
<reference evidence="6 7" key="2">
    <citation type="submission" date="2020-06" db="EMBL/GenBank/DDBJ databases">
        <title>Antribacter stalactiti gen. nov., sp. nov., a new member of the family Nacardiaceae isolated from a cave.</title>
        <authorList>
            <person name="Kim I.S."/>
        </authorList>
    </citation>
    <scope>NUCLEOTIDE SEQUENCE [LARGE SCALE GENOMIC DNA]</scope>
    <source>
        <strain evidence="6 7">YC2-7</strain>
    </source>
</reference>
<dbReference type="AlphaFoldDB" id="A0A848KMQ7"/>
<evidence type="ECO:0000256" key="4">
    <source>
        <dbReference type="PROSITE-ProRule" id="PRU00335"/>
    </source>
</evidence>
<reference evidence="6 7" key="1">
    <citation type="submission" date="2019-05" db="EMBL/GenBank/DDBJ databases">
        <authorList>
            <person name="Lee S.D."/>
        </authorList>
    </citation>
    <scope>NUCLEOTIDE SEQUENCE [LARGE SCALE GENOMIC DNA]</scope>
    <source>
        <strain evidence="6 7">YC2-7</strain>
    </source>
</reference>
<dbReference type="PROSITE" id="PS50977">
    <property type="entry name" value="HTH_TETR_2"/>
    <property type="match status" value="1"/>
</dbReference>
<organism evidence="6 7">
    <name type="scientific">Antrihabitans stalactiti</name>
    <dbReference type="NCBI Taxonomy" id="2584121"/>
    <lineage>
        <taxon>Bacteria</taxon>
        <taxon>Bacillati</taxon>
        <taxon>Actinomycetota</taxon>
        <taxon>Actinomycetes</taxon>
        <taxon>Mycobacteriales</taxon>
        <taxon>Nocardiaceae</taxon>
        <taxon>Antrihabitans</taxon>
    </lineage>
</organism>
<dbReference type="InterPro" id="IPR050109">
    <property type="entry name" value="HTH-type_TetR-like_transc_reg"/>
</dbReference>
<dbReference type="Pfam" id="PF00440">
    <property type="entry name" value="TetR_N"/>
    <property type="match status" value="1"/>
</dbReference>
<dbReference type="EMBL" id="VCQU01000010">
    <property type="protein sequence ID" value="NMN98244.1"/>
    <property type="molecule type" value="Genomic_DNA"/>
</dbReference>
<keyword evidence="7" id="KW-1185">Reference proteome</keyword>
<accession>A0A848KMQ7</accession>
<dbReference type="InterPro" id="IPR001647">
    <property type="entry name" value="HTH_TetR"/>
</dbReference>
<protein>
    <submittedName>
        <fullName evidence="6">TetR/AcrR family transcriptional regulator</fullName>
    </submittedName>
</protein>
<dbReference type="GO" id="GO:0000976">
    <property type="term" value="F:transcription cis-regulatory region binding"/>
    <property type="evidence" value="ECO:0007669"/>
    <property type="project" value="TreeGrafter"/>
</dbReference>
<evidence type="ECO:0000256" key="3">
    <source>
        <dbReference type="ARBA" id="ARBA00023163"/>
    </source>
</evidence>
<keyword evidence="1" id="KW-0805">Transcription regulation</keyword>
<dbReference type="SUPFAM" id="SSF46689">
    <property type="entry name" value="Homeodomain-like"/>
    <property type="match status" value="1"/>
</dbReference>
<evidence type="ECO:0000256" key="2">
    <source>
        <dbReference type="ARBA" id="ARBA00023125"/>
    </source>
</evidence>
<keyword evidence="3" id="KW-0804">Transcription</keyword>
<dbReference type="InterPro" id="IPR009057">
    <property type="entry name" value="Homeodomain-like_sf"/>
</dbReference>
<gene>
    <name evidence="6" type="ORF">FGL95_24680</name>
</gene>
<evidence type="ECO:0000313" key="6">
    <source>
        <dbReference type="EMBL" id="NMN98244.1"/>
    </source>
</evidence>
<sequence>MRTRGWNGDLPRDEDDARKRIVDAATRCVDRLGPTKVNIAAVATELGITRQTVYRYFPGLPDLLAAVAEAGTEQFLARMEAHLAHVTSAEEAVAESIVFSLNAIPTEPYIGLLIQAGENEVFSRGVTSSQAMSYGAQMLGRMPVDWDSIGVRGGDLESLAEIIMRLMVSFLEYPADPPRSDDEVRTLVRRWLGPALVHRSV</sequence>
<proteinExistence type="predicted"/>